<organism evidence="2 3">
    <name type="scientific">Chromobacterium violaceum</name>
    <dbReference type="NCBI Taxonomy" id="536"/>
    <lineage>
        <taxon>Bacteria</taxon>
        <taxon>Pseudomonadati</taxon>
        <taxon>Pseudomonadota</taxon>
        <taxon>Betaproteobacteria</taxon>
        <taxon>Neisseriales</taxon>
        <taxon>Chromobacteriaceae</taxon>
        <taxon>Chromobacterium</taxon>
    </lineage>
</organism>
<keyword evidence="1" id="KW-0732">Signal</keyword>
<dbReference type="EMBL" id="LR134182">
    <property type="protein sequence ID" value="VEB43468.1"/>
    <property type="molecule type" value="Genomic_DNA"/>
</dbReference>
<gene>
    <name evidence="2" type="ORF">NCTC9695_03927</name>
</gene>
<dbReference type="Proteomes" id="UP000275777">
    <property type="component" value="Chromosome"/>
</dbReference>
<evidence type="ECO:0000313" key="3">
    <source>
        <dbReference type="Proteomes" id="UP000275777"/>
    </source>
</evidence>
<sequence length="44" mass="4522">MHVRITSSAVMLALASLASHAAPSAPDRSVPLLPGDPWSINNGI</sequence>
<evidence type="ECO:0000256" key="1">
    <source>
        <dbReference type="SAM" id="SignalP"/>
    </source>
</evidence>
<protein>
    <submittedName>
        <fullName evidence="2">Uncharacterized protein</fullName>
    </submittedName>
</protein>
<feature type="signal peptide" evidence="1">
    <location>
        <begin position="1"/>
        <end position="21"/>
    </location>
</feature>
<proteinExistence type="predicted"/>
<feature type="chain" id="PRO_5019215122" evidence="1">
    <location>
        <begin position="22"/>
        <end position="44"/>
    </location>
</feature>
<reference evidence="2 3" key="1">
    <citation type="submission" date="2018-12" db="EMBL/GenBank/DDBJ databases">
        <authorList>
            <consortium name="Pathogen Informatics"/>
        </authorList>
    </citation>
    <scope>NUCLEOTIDE SEQUENCE [LARGE SCALE GENOMIC DNA]</scope>
    <source>
        <strain evidence="2 3">NCTC9695</strain>
    </source>
</reference>
<name>A0A447TF82_CHRVL</name>
<evidence type="ECO:0000313" key="2">
    <source>
        <dbReference type="EMBL" id="VEB43468.1"/>
    </source>
</evidence>
<accession>A0A447TF82</accession>
<dbReference type="AlphaFoldDB" id="A0A447TF82"/>